<dbReference type="GO" id="GO:0030007">
    <property type="term" value="P:intracellular potassium ion homeostasis"/>
    <property type="evidence" value="ECO:0007669"/>
    <property type="project" value="TreeGrafter"/>
</dbReference>
<dbReference type="GO" id="GO:0006883">
    <property type="term" value="P:intracellular sodium ion homeostasis"/>
    <property type="evidence" value="ECO:0007669"/>
    <property type="project" value="TreeGrafter"/>
</dbReference>
<dbReference type="GO" id="GO:0036376">
    <property type="term" value="P:sodium ion export across plasma membrane"/>
    <property type="evidence" value="ECO:0007669"/>
    <property type="project" value="TreeGrafter"/>
</dbReference>
<dbReference type="GO" id="GO:1990573">
    <property type="term" value="P:potassium ion import across plasma membrane"/>
    <property type="evidence" value="ECO:0007669"/>
    <property type="project" value="TreeGrafter"/>
</dbReference>
<evidence type="ECO:0000313" key="5">
    <source>
        <dbReference type="Proteomes" id="UP000078348"/>
    </source>
</evidence>
<dbReference type="GO" id="GO:0005391">
    <property type="term" value="F:P-type sodium:potassium-exchanging transporter activity"/>
    <property type="evidence" value="ECO:0007669"/>
    <property type="project" value="TreeGrafter"/>
</dbReference>
<comment type="caution">
    <text evidence="4">The sequence shown here is derived from an EMBL/GenBank/DDBJ whole genome shotgun (WGS) entry which is preliminary data.</text>
</comment>
<keyword evidence="2" id="KW-0472">Membrane</keyword>
<evidence type="ECO:0000259" key="3">
    <source>
        <dbReference type="Pfam" id="PF00122"/>
    </source>
</evidence>
<dbReference type="PANTHER" id="PTHR43294">
    <property type="entry name" value="SODIUM/POTASSIUM-TRANSPORTING ATPASE SUBUNIT ALPHA"/>
    <property type="match status" value="1"/>
</dbReference>
<gene>
    <name evidence="4" type="ORF">AV274_3058</name>
</gene>
<dbReference type="Proteomes" id="UP000078348">
    <property type="component" value="Unassembled WGS sequence"/>
</dbReference>
<name>A0A196SH37_BLAHN</name>
<dbReference type="GO" id="GO:1902600">
    <property type="term" value="P:proton transmembrane transport"/>
    <property type="evidence" value="ECO:0007669"/>
    <property type="project" value="TreeGrafter"/>
</dbReference>
<evidence type="ECO:0000256" key="2">
    <source>
        <dbReference type="ARBA" id="ARBA00022475"/>
    </source>
</evidence>
<organism evidence="4 5">
    <name type="scientific">Blastocystis sp. subtype 1 (strain ATCC 50177 / NandII)</name>
    <dbReference type="NCBI Taxonomy" id="478820"/>
    <lineage>
        <taxon>Eukaryota</taxon>
        <taxon>Sar</taxon>
        <taxon>Stramenopiles</taxon>
        <taxon>Bigyra</taxon>
        <taxon>Opalozoa</taxon>
        <taxon>Opalinata</taxon>
        <taxon>Blastocystidae</taxon>
        <taxon>Blastocystis</taxon>
    </lineage>
</organism>
<evidence type="ECO:0000256" key="1">
    <source>
        <dbReference type="ARBA" id="ARBA00004651"/>
    </source>
</evidence>
<feature type="domain" description="P-type ATPase A" evidence="3">
    <location>
        <begin position="120"/>
        <end position="173"/>
    </location>
</feature>
<evidence type="ECO:0000313" key="4">
    <source>
        <dbReference type="EMBL" id="OAO15279.1"/>
    </source>
</evidence>
<dbReference type="PANTHER" id="PTHR43294:SF21">
    <property type="entry name" value="CATION TRANSPORTING ATPASE"/>
    <property type="match status" value="1"/>
</dbReference>
<dbReference type="GO" id="GO:0005886">
    <property type="term" value="C:plasma membrane"/>
    <property type="evidence" value="ECO:0007669"/>
    <property type="project" value="UniProtKB-SubCell"/>
</dbReference>
<dbReference type="Pfam" id="PF00122">
    <property type="entry name" value="E1-E2_ATPase"/>
    <property type="match status" value="1"/>
</dbReference>
<proteinExistence type="predicted"/>
<dbReference type="Gene3D" id="2.70.150.10">
    <property type="entry name" value="Calcium-transporting ATPase, cytoplasmic transduction domain A"/>
    <property type="match status" value="1"/>
</dbReference>
<dbReference type="InterPro" id="IPR050510">
    <property type="entry name" value="Cation_transp_ATPase_P-type"/>
</dbReference>
<dbReference type="EMBL" id="LXWW01000159">
    <property type="protein sequence ID" value="OAO15279.1"/>
    <property type="molecule type" value="Genomic_DNA"/>
</dbReference>
<keyword evidence="5" id="KW-1185">Reference proteome</keyword>
<reference evidence="4 5" key="1">
    <citation type="submission" date="2016-05" db="EMBL/GenBank/DDBJ databases">
        <title>Nuclear genome of Blastocystis sp. subtype 1 NandII.</title>
        <authorList>
            <person name="Gentekaki E."/>
            <person name="Curtis B."/>
            <person name="Stairs C."/>
            <person name="Eme L."/>
            <person name="Herman E."/>
            <person name="Klimes V."/>
            <person name="Arias M.C."/>
            <person name="Elias M."/>
            <person name="Hilliou F."/>
            <person name="Klute M."/>
            <person name="Malik S.-B."/>
            <person name="Pightling A."/>
            <person name="Rachubinski R."/>
            <person name="Salas D."/>
            <person name="Schlacht A."/>
            <person name="Suga H."/>
            <person name="Archibald J."/>
            <person name="Ball S.G."/>
            <person name="Clark G."/>
            <person name="Dacks J."/>
            <person name="Van Der Giezen M."/>
            <person name="Tsaousis A."/>
            <person name="Roger A."/>
        </authorList>
    </citation>
    <scope>NUCLEOTIDE SEQUENCE [LARGE SCALE GENOMIC DNA]</scope>
    <source>
        <strain evidence="5">ATCC 50177 / NandII</strain>
    </source>
</reference>
<sequence>MISAKKILEGCLLAVANDCSEKWKMYLDGTEFTEDEEQRFPKDVYNYLDYNQHLVPLYKLSGQLCVNLRSGVSSASALAKRKEVSTVMDDFPGLPQNASFFTSSLVSKEPWWDDVLSKVRHTAVVIRDKKYLRIPSSDLVVGDIVFISAGDIAGADVRVIVCSPGSLVDVASVSSIDHDYKDLQEKPSDIDPLRSSNLIPAHCPLLDGMLFGIVVKTGSSTLYAAATRSKERPPSPGTLDSVKFPFVLKNGIPLLRQSCQMGLYPLDVDALLKIGGVSVVVISLPCVWGDFSQESVDRLCAAKRVIFCRDMDVSYDKEMWKPEGGYPNMSCRSGEEVEDAVTRFLSSPRQALGVTVHPSQYYAICKACNACGMKVLYVSGAAFEHITAMPICRVSLAFLSAKDMCKLNAAGILFQPSLLALIEIIELFSSSVSMKCTIV</sequence>
<dbReference type="SUPFAM" id="SSF81653">
    <property type="entry name" value="Calcium ATPase, transduction domain A"/>
    <property type="match status" value="1"/>
</dbReference>
<dbReference type="InterPro" id="IPR059000">
    <property type="entry name" value="ATPase_P-type_domA"/>
</dbReference>
<accession>A0A196SH37</accession>
<dbReference type="InterPro" id="IPR008250">
    <property type="entry name" value="ATPase_P-typ_transduc_dom_A_sf"/>
</dbReference>
<dbReference type="AlphaFoldDB" id="A0A196SH37"/>
<protein>
    <submittedName>
        <fullName evidence="4">P-type ATPase</fullName>
    </submittedName>
</protein>
<dbReference type="OrthoDB" id="116380at2759"/>
<dbReference type="STRING" id="478820.A0A196SH37"/>
<keyword evidence="2" id="KW-1003">Cell membrane</keyword>
<comment type="subcellular location">
    <subcellularLocation>
        <location evidence="1">Cell membrane</location>
        <topology evidence="1">Multi-pass membrane protein</topology>
    </subcellularLocation>
</comment>